<dbReference type="Gene3D" id="1.10.10.1420">
    <property type="entry name" value="DNA replication factor Cdt1, C-terminal WH domain"/>
    <property type="match status" value="1"/>
</dbReference>
<feature type="region of interest" description="Disordered" evidence="3">
    <location>
        <begin position="135"/>
        <end position="163"/>
    </location>
</feature>
<dbReference type="EMBL" id="MU005765">
    <property type="protein sequence ID" value="KAF2713015.1"/>
    <property type="molecule type" value="Genomic_DNA"/>
</dbReference>
<protein>
    <recommendedName>
        <fullName evidence="4">DNA replication factor Cdt1 C-terminal domain-containing protein</fullName>
    </recommendedName>
</protein>
<evidence type="ECO:0000256" key="2">
    <source>
        <dbReference type="ARBA" id="ARBA00023306"/>
    </source>
</evidence>
<dbReference type="OrthoDB" id="341730at2759"/>
<feature type="compositionally biased region" description="Polar residues" evidence="3">
    <location>
        <begin position="135"/>
        <end position="145"/>
    </location>
</feature>
<accession>A0A6G1KKD6</accession>
<dbReference type="Proteomes" id="UP000799428">
    <property type="component" value="Unassembled WGS sequence"/>
</dbReference>
<dbReference type="Pfam" id="PF26121">
    <property type="entry name" value="HTH_CDT1"/>
    <property type="match status" value="1"/>
</dbReference>
<reference evidence="5" key="1">
    <citation type="journal article" date="2020" name="Stud. Mycol.">
        <title>101 Dothideomycetes genomes: a test case for predicting lifestyles and emergence of pathogens.</title>
        <authorList>
            <person name="Haridas S."/>
            <person name="Albert R."/>
            <person name="Binder M."/>
            <person name="Bloem J."/>
            <person name="Labutti K."/>
            <person name="Salamov A."/>
            <person name="Andreopoulos B."/>
            <person name="Baker S."/>
            <person name="Barry K."/>
            <person name="Bills G."/>
            <person name="Bluhm B."/>
            <person name="Cannon C."/>
            <person name="Castanera R."/>
            <person name="Culley D."/>
            <person name="Daum C."/>
            <person name="Ezra D."/>
            <person name="Gonzalez J."/>
            <person name="Henrissat B."/>
            <person name="Kuo A."/>
            <person name="Liang C."/>
            <person name="Lipzen A."/>
            <person name="Lutzoni F."/>
            <person name="Magnuson J."/>
            <person name="Mondo S."/>
            <person name="Nolan M."/>
            <person name="Ohm R."/>
            <person name="Pangilinan J."/>
            <person name="Park H.-J."/>
            <person name="Ramirez L."/>
            <person name="Alfaro M."/>
            <person name="Sun H."/>
            <person name="Tritt A."/>
            <person name="Yoshinaga Y."/>
            <person name="Zwiers L.-H."/>
            <person name="Turgeon B."/>
            <person name="Goodwin S."/>
            <person name="Spatafora J."/>
            <person name="Crous P."/>
            <person name="Grigoriev I."/>
        </authorList>
    </citation>
    <scope>NUCLEOTIDE SEQUENCE</scope>
    <source>
        <strain evidence="5">CBS 279.74</strain>
    </source>
</reference>
<sequence length="389" mass="41937">MAPTQTQTETQTLPPDLVNLLALHSSFLTALSLHYAHNGTSVPVSIHDLLPSVSRIWRARNVTLEDLRLLLGVLNAGPAAHQNPFYLSDYSGGKICIEIRDGAKLSGALGSLNEDQLQTCFMDALDHLWTEWSTAQGSNTSTPTQARPIASPKRRGRPRKTVPTAQPAIQRFVDEKTLPAFLTQLPVAEITLCSSATVVAPLREKGRKRLREFKDSAQQGRAVKKARDVSFAIPATCTGKENEPAALTAQPKITEFASVRKSNLLDRLLAKQTLAAASPAPLSAPELARLSALQRSEEVLSIISLLAASRMPGTRVSFSMAALVQSLQGSMRSPLSREEVMKCVEVLAQEVVPGYLNLVKLGAMSSVVVNQAMRPGDVRGRLASLGVAI</sequence>
<name>A0A6G1KKD6_9PLEO</name>
<evidence type="ECO:0000256" key="1">
    <source>
        <dbReference type="ARBA" id="ARBA00008356"/>
    </source>
</evidence>
<gene>
    <name evidence="5" type="ORF">K504DRAFT_461602</name>
</gene>
<evidence type="ECO:0000256" key="3">
    <source>
        <dbReference type="SAM" id="MobiDB-lite"/>
    </source>
</evidence>
<proteinExistence type="inferred from homology"/>
<feature type="domain" description="DNA replication factor Cdt1 C-terminal" evidence="4">
    <location>
        <begin position="263"/>
        <end position="361"/>
    </location>
</feature>
<keyword evidence="6" id="KW-1185">Reference proteome</keyword>
<evidence type="ECO:0000313" key="6">
    <source>
        <dbReference type="Proteomes" id="UP000799428"/>
    </source>
</evidence>
<dbReference type="InterPro" id="IPR038090">
    <property type="entry name" value="Cdt1_C_WH_dom_sf"/>
</dbReference>
<keyword evidence="2" id="KW-0131">Cell cycle</keyword>
<organism evidence="5 6">
    <name type="scientific">Pleomassaria siparia CBS 279.74</name>
    <dbReference type="NCBI Taxonomy" id="1314801"/>
    <lineage>
        <taxon>Eukaryota</taxon>
        <taxon>Fungi</taxon>
        <taxon>Dikarya</taxon>
        <taxon>Ascomycota</taxon>
        <taxon>Pezizomycotina</taxon>
        <taxon>Dothideomycetes</taxon>
        <taxon>Pleosporomycetidae</taxon>
        <taxon>Pleosporales</taxon>
        <taxon>Pleomassariaceae</taxon>
        <taxon>Pleomassaria</taxon>
    </lineage>
</organism>
<evidence type="ECO:0000313" key="5">
    <source>
        <dbReference type="EMBL" id="KAF2713015.1"/>
    </source>
</evidence>
<dbReference type="Pfam" id="PF16679">
    <property type="entry name" value="CDT1_C"/>
    <property type="match status" value="1"/>
</dbReference>
<dbReference type="AlphaFoldDB" id="A0A6G1KKD6"/>
<comment type="similarity">
    <text evidence="1">Belongs to the Cdt1 family.</text>
</comment>
<evidence type="ECO:0000259" key="4">
    <source>
        <dbReference type="Pfam" id="PF16679"/>
    </source>
</evidence>
<dbReference type="InterPro" id="IPR032054">
    <property type="entry name" value="Cdt1_C"/>
</dbReference>